<accession>A0A931CAI6</accession>
<dbReference type="EMBL" id="JADQTO010000009">
    <property type="protein sequence ID" value="MBG0563856.1"/>
    <property type="molecule type" value="Genomic_DNA"/>
</dbReference>
<keyword evidence="1" id="KW-0812">Transmembrane</keyword>
<sequence>MAVDVEPVTPASGPDLSRIPVTAAISLIGVLLTALCLTTAKYLNHSVTTRALGVLATGLAMLAILGALFGQLRPSLRTTLPAALLTAVAVILATTAALIVVLRPDGPRSSSPRMTFALTQDQGVGLTLSVHVEIPRLSSRSMVDATLTGVGYDASQTTVLARTVVRPDDAFAQVLLRATTTEDFQNVVVAAQTDDRTCRAASPLTGSIQQIPDFTCRAAG</sequence>
<protein>
    <submittedName>
        <fullName evidence="2">Uncharacterized protein</fullName>
    </submittedName>
</protein>
<name>A0A931CAI6_9ACTN</name>
<dbReference type="Proteomes" id="UP000598146">
    <property type="component" value="Unassembled WGS sequence"/>
</dbReference>
<feature type="transmembrane region" description="Helical" evidence="1">
    <location>
        <begin position="52"/>
        <end position="70"/>
    </location>
</feature>
<evidence type="ECO:0000313" key="2">
    <source>
        <dbReference type="EMBL" id="MBG0563856.1"/>
    </source>
</evidence>
<feature type="transmembrane region" description="Helical" evidence="1">
    <location>
        <begin position="82"/>
        <end position="102"/>
    </location>
</feature>
<feature type="transmembrane region" description="Helical" evidence="1">
    <location>
        <begin position="20"/>
        <end position="40"/>
    </location>
</feature>
<keyword evidence="1" id="KW-1133">Transmembrane helix</keyword>
<gene>
    <name evidence="2" type="ORF">I4J89_20645</name>
</gene>
<organism evidence="2 3">
    <name type="scientific">Actinoplanes aureus</name>
    <dbReference type="NCBI Taxonomy" id="2792083"/>
    <lineage>
        <taxon>Bacteria</taxon>
        <taxon>Bacillati</taxon>
        <taxon>Actinomycetota</taxon>
        <taxon>Actinomycetes</taxon>
        <taxon>Micromonosporales</taxon>
        <taxon>Micromonosporaceae</taxon>
        <taxon>Actinoplanes</taxon>
    </lineage>
</organism>
<evidence type="ECO:0000256" key="1">
    <source>
        <dbReference type="SAM" id="Phobius"/>
    </source>
</evidence>
<comment type="caution">
    <text evidence="2">The sequence shown here is derived from an EMBL/GenBank/DDBJ whole genome shotgun (WGS) entry which is preliminary data.</text>
</comment>
<keyword evidence="1" id="KW-0472">Membrane</keyword>
<dbReference type="AlphaFoldDB" id="A0A931CAI6"/>
<proteinExistence type="predicted"/>
<dbReference type="RefSeq" id="WP_196415635.1">
    <property type="nucleotide sequence ID" value="NZ_JADQTO010000009.1"/>
</dbReference>
<evidence type="ECO:0000313" key="3">
    <source>
        <dbReference type="Proteomes" id="UP000598146"/>
    </source>
</evidence>
<keyword evidence="3" id="KW-1185">Reference proteome</keyword>
<reference evidence="2" key="1">
    <citation type="submission" date="2020-11" db="EMBL/GenBank/DDBJ databases">
        <title>Isolation and identification of active actinomycetes.</title>
        <authorList>
            <person name="Sun X."/>
        </authorList>
    </citation>
    <scope>NUCLEOTIDE SEQUENCE</scope>
    <source>
        <strain evidence="2">NEAU-A11</strain>
    </source>
</reference>